<evidence type="ECO:0000259" key="1">
    <source>
        <dbReference type="Pfam" id="PF21834"/>
    </source>
</evidence>
<protein>
    <recommendedName>
        <fullName evidence="1">DUF6894 domain-containing protein</fullName>
    </recommendedName>
</protein>
<dbReference type="OrthoDB" id="8021130at2"/>
<name>A0A0D0KE94_AGRTU</name>
<dbReference type="AlphaFoldDB" id="A0A0D0KE94"/>
<organism evidence="2 3">
    <name type="scientific">Agrobacterium tumefaciens</name>
    <dbReference type="NCBI Taxonomy" id="358"/>
    <lineage>
        <taxon>Bacteria</taxon>
        <taxon>Pseudomonadati</taxon>
        <taxon>Pseudomonadota</taxon>
        <taxon>Alphaproteobacteria</taxon>
        <taxon>Hyphomicrobiales</taxon>
        <taxon>Rhizobiaceae</taxon>
        <taxon>Rhizobium/Agrobacterium group</taxon>
        <taxon>Agrobacterium</taxon>
        <taxon>Agrobacterium tumefaciens complex</taxon>
    </lineage>
</organism>
<gene>
    <name evidence="2" type="ORF">RU07_23670</name>
</gene>
<dbReference type="Proteomes" id="UP000035017">
    <property type="component" value="Unassembled WGS sequence"/>
</dbReference>
<accession>A0A0D0KE94</accession>
<evidence type="ECO:0000313" key="2">
    <source>
        <dbReference type="EMBL" id="KIP97616.1"/>
    </source>
</evidence>
<dbReference type="InterPro" id="IPR054189">
    <property type="entry name" value="DUF6894"/>
</dbReference>
<feature type="domain" description="DUF6894" evidence="1">
    <location>
        <begin position="3"/>
        <end position="69"/>
    </location>
</feature>
<sequence length="75" mass="8292">MARYYFDVTNGNGLECDSEGQELQSLDHVRHEAGRILSDIAKDEIPVSRNVSIKVAVRNSEGIKVHTGELSFSSD</sequence>
<dbReference type="Pfam" id="PF21834">
    <property type="entry name" value="DUF6894"/>
    <property type="match status" value="1"/>
</dbReference>
<reference evidence="2 3" key="1">
    <citation type="submission" date="2014-12" db="EMBL/GenBank/DDBJ databases">
        <title>16Stimator: statistical estimation of ribosomal gene copy numbers from draft genome assemblies.</title>
        <authorList>
            <person name="Perisin M.A."/>
            <person name="Vetter M."/>
            <person name="Gilbert J.A."/>
            <person name="Bergelson J."/>
        </authorList>
    </citation>
    <scope>NUCLEOTIDE SEQUENCE [LARGE SCALE GENOMIC DNA]</scope>
    <source>
        <strain evidence="2 3">MEJ076</strain>
    </source>
</reference>
<dbReference type="EMBL" id="JXQV01000054">
    <property type="protein sequence ID" value="KIP97616.1"/>
    <property type="molecule type" value="Genomic_DNA"/>
</dbReference>
<proteinExistence type="predicted"/>
<comment type="caution">
    <text evidence="2">The sequence shown here is derived from an EMBL/GenBank/DDBJ whole genome shotgun (WGS) entry which is preliminary data.</text>
</comment>
<evidence type="ECO:0000313" key="3">
    <source>
        <dbReference type="Proteomes" id="UP000035017"/>
    </source>
</evidence>